<dbReference type="SUPFAM" id="SSF48557">
    <property type="entry name" value="L-aspartase-like"/>
    <property type="match status" value="1"/>
</dbReference>
<reference evidence="1" key="1">
    <citation type="journal article" date="2015" name="Nature">
        <title>Complex archaea that bridge the gap between prokaryotes and eukaryotes.</title>
        <authorList>
            <person name="Spang A."/>
            <person name="Saw J.H."/>
            <person name="Jorgensen S.L."/>
            <person name="Zaremba-Niedzwiedzka K."/>
            <person name="Martijn J."/>
            <person name="Lind A.E."/>
            <person name="van Eijk R."/>
            <person name="Schleper C."/>
            <person name="Guy L."/>
            <person name="Ettema T.J."/>
        </authorList>
    </citation>
    <scope>NUCLEOTIDE SEQUENCE</scope>
</reference>
<proteinExistence type="predicted"/>
<dbReference type="AlphaFoldDB" id="A0A0F9C874"/>
<organism evidence="1">
    <name type="scientific">marine sediment metagenome</name>
    <dbReference type="NCBI Taxonomy" id="412755"/>
    <lineage>
        <taxon>unclassified sequences</taxon>
        <taxon>metagenomes</taxon>
        <taxon>ecological metagenomes</taxon>
    </lineage>
</organism>
<comment type="caution">
    <text evidence="1">The sequence shown here is derived from an EMBL/GenBank/DDBJ whole genome shotgun (WGS) entry which is preliminary data.</text>
</comment>
<dbReference type="GO" id="GO:0003824">
    <property type="term" value="F:catalytic activity"/>
    <property type="evidence" value="ECO:0007669"/>
    <property type="project" value="InterPro"/>
</dbReference>
<name>A0A0F9C874_9ZZZZ</name>
<evidence type="ECO:0000313" key="1">
    <source>
        <dbReference type="EMBL" id="KKK98599.1"/>
    </source>
</evidence>
<sequence length="92" mass="10818">GNVERILAIEMLTAAQAFDFRDTLKSSTFLEQTHRNIRQKIAFAKADRVFSKDIEKAHQLIQDRQLIAVYHRCMAEKSLEEIDLFQNEFQTF</sequence>
<dbReference type="InterPro" id="IPR008948">
    <property type="entry name" value="L-Aspartase-like"/>
</dbReference>
<protein>
    <submittedName>
        <fullName evidence="1">Uncharacterized protein</fullName>
    </submittedName>
</protein>
<dbReference type="EMBL" id="LAZR01045554">
    <property type="protein sequence ID" value="KKK98599.1"/>
    <property type="molecule type" value="Genomic_DNA"/>
</dbReference>
<accession>A0A0F9C874</accession>
<gene>
    <name evidence="1" type="ORF">LCGC14_2641130</name>
</gene>
<feature type="non-terminal residue" evidence="1">
    <location>
        <position position="1"/>
    </location>
</feature>
<dbReference type="Gene3D" id="1.20.200.10">
    <property type="entry name" value="Fumarase/aspartase (Central domain)"/>
    <property type="match status" value="1"/>
</dbReference>